<evidence type="ECO:0000313" key="2">
    <source>
        <dbReference type="Proteomes" id="UP001596037"/>
    </source>
</evidence>
<dbReference type="EMBL" id="JBHSMF010000009">
    <property type="protein sequence ID" value="MFC5499017.1"/>
    <property type="molecule type" value="Genomic_DNA"/>
</dbReference>
<sequence>MTQHTLAGRTEQEVLWYQRRSFIQAAAAWTAMGGFAAAHAQQRSNIVELVGDATINGERLLPQRQVQTGDQLATGPGSHLVFAIGNSSFLVRQNSRFSVERGITLNTVSVLRMLTGAVASVWGRGTSRQIVTPTLTAGIRGTGVYTEVRPDEGYRSYFCNCYGTVDMSAGDDRLVSRSSYHQSFWAEAQPQQGRLLAPAAAINHTDEEMEYLARLVNQQTAWEILGRKGVKDGRGYMDPMPADAHPAMQQR</sequence>
<accession>A0ABW0NGB0</accession>
<dbReference type="PROSITE" id="PS51318">
    <property type="entry name" value="TAT"/>
    <property type="match status" value="1"/>
</dbReference>
<evidence type="ECO:0000313" key="1">
    <source>
        <dbReference type="EMBL" id="MFC5499017.1"/>
    </source>
</evidence>
<name>A0ABW0NGB0_9BURK</name>
<comment type="caution">
    <text evidence="1">The sequence shown here is derived from an EMBL/GenBank/DDBJ whole genome shotgun (WGS) entry which is preliminary data.</text>
</comment>
<dbReference type="Proteomes" id="UP001596037">
    <property type="component" value="Unassembled WGS sequence"/>
</dbReference>
<dbReference type="RefSeq" id="WP_376851091.1">
    <property type="nucleotide sequence ID" value="NZ_JBHSMF010000009.1"/>
</dbReference>
<keyword evidence="2" id="KW-1185">Reference proteome</keyword>
<organism evidence="1 2">
    <name type="scientific">Caenimonas terrae</name>
    <dbReference type="NCBI Taxonomy" id="696074"/>
    <lineage>
        <taxon>Bacteria</taxon>
        <taxon>Pseudomonadati</taxon>
        <taxon>Pseudomonadota</taxon>
        <taxon>Betaproteobacteria</taxon>
        <taxon>Burkholderiales</taxon>
        <taxon>Comamonadaceae</taxon>
        <taxon>Caenimonas</taxon>
    </lineage>
</organism>
<dbReference type="InterPro" id="IPR006311">
    <property type="entry name" value="TAT_signal"/>
</dbReference>
<reference evidence="2" key="1">
    <citation type="journal article" date="2019" name="Int. J. Syst. Evol. Microbiol.">
        <title>The Global Catalogue of Microorganisms (GCM) 10K type strain sequencing project: providing services to taxonomists for standard genome sequencing and annotation.</title>
        <authorList>
            <consortium name="The Broad Institute Genomics Platform"/>
            <consortium name="The Broad Institute Genome Sequencing Center for Infectious Disease"/>
            <person name="Wu L."/>
            <person name="Ma J."/>
        </authorList>
    </citation>
    <scope>NUCLEOTIDE SEQUENCE [LARGE SCALE GENOMIC DNA]</scope>
    <source>
        <strain evidence="2">CCUG 57401</strain>
    </source>
</reference>
<proteinExistence type="predicted"/>
<gene>
    <name evidence="1" type="ORF">ACFPOE_15830</name>
</gene>
<protein>
    <submittedName>
        <fullName evidence="1">Iron dicitrate transport regulator FecR</fullName>
    </submittedName>
</protein>